<dbReference type="EMBL" id="VKAC01000020">
    <property type="protein sequence ID" value="TXR51617.1"/>
    <property type="molecule type" value="Genomic_DNA"/>
</dbReference>
<dbReference type="InterPro" id="IPR055170">
    <property type="entry name" value="GFO_IDH_MocA-like_dom"/>
</dbReference>
<dbReference type="Gene3D" id="3.40.50.720">
    <property type="entry name" value="NAD(P)-binding Rossmann-like Domain"/>
    <property type="match status" value="1"/>
</dbReference>
<evidence type="ECO:0000256" key="1">
    <source>
        <dbReference type="ARBA" id="ARBA00023002"/>
    </source>
</evidence>
<dbReference type="RefSeq" id="WP_147928519.1">
    <property type="nucleotide sequence ID" value="NZ_VKAC01000020.1"/>
</dbReference>
<feature type="domain" description="Gfo/Idh/MocA-like oxidoreductase N-terminal" evidence="2">
    <location>
        <begin position="8"/>
        <end position="126"/>
    </location>
</feature>
<dbReference type="AlphaFoldDB" id="A0A5C8Z245"/>
<comment type="caution">
    <text evidence="4">The sequence shown here is derived from an EMBL/GenBank/DDBJ whole genome shotgun (WGS) entry which is preliminary data.</text>
</comment>
<dbReference type="GO" id="GO:0016491">
    <property type="term" value="F:oxidoreductase activity"/>
    <property type="evidence" value="ECO:0007669"/>
    <property type="project" value="UniProtKB-KW"/>
</dbReference>
<dbReference type="Gene3D" id="3.30.360.10">
    <property type="entry name" value="Dihydrodipicolinate Reductase, domain 2"/>
    <property type="match status" value="1"/>
</dbReference>
<dbReference type="Pfam" id="PF01408">
    <property type="entry name" value="GFO_IDH_MocA"/>
    <property type="match status" value="1"/>
</dbReference>
<dbReference type="SUPFAM" id="SSF55347">
    <property type="entry name" value="Glyceraldehyde-3-phosphate dehydrogenase-like, C-terminal domain"/>
    <property type="match status" value="1"/>
</dbReference>
<dbReference type="PANTHER" id="PTHR43818">
    <property type="entry name" value="BCDNA.GH03377"/>
    <property type="match status" value="1"/>
</dbReference>
<dbReference type="InterPro" id="IPR036291">
    <property type="entry name" value="NAD(P)-bd_dom_sf"/>
</dbReference>
<accession>A0A5C8Z245</accession>
<dbReference type="InterPro" id="IPR050463">
    <property type="entry name" value="Gfo/Idh/MocA_oxidrdct_glycsds"/>
</dbReference>
<name>A0A5C8Z245_9ACTN</name>
<evidence type="ECO:0000313" key="4">
    <source>
        <dbReference type="EMBL" id="TXR51617.1"/>
    </source>
</evidence>
<dbReference type="SUPFAM" id="SSF51735">
    <property type="entry name" value="NAD(P)-binding Rossmann-fold domains"/>
    <property type="match status" value="1"/>
</dbReference>
<dbReference type="Proteomes" id="UP000321234">
    <property type="component" value="Unassembled WGS sequence"/>
</dbReference>
<evidence type="ECO:0000259" key="2">
    <source>
        <dbReference type="Pfam" id="PF01408"/>
    </source>
</evidence>
<feature type="domain" description="GFO/IDH/MocA-like oxidoreductase" evidence="3">
    <location>
        <begin position="148"/>
        <end position="293"/>
    </location>
</feature>
<gene>
    <name evidence="4" type="ORF">FMM08_22145</name>
</gene>
<dbReference type="PANTHER" id="PTHR43818:SF11">
    <property type="entry name" value="BCDNA.GH03377"/>
    <property type="match status" value="1"/>
</dbReference>
<sequence length="399" mass="41004">MSTSPSSIGVAVIGAGMAGRAHVAGYRAAGSLYGGGLPEVRLVAVADAHAPFAESAARRWGYAKAVTSWQEVAEDPQVDAVSVVVANSLHREVVEGLLAAGKHVLCEKPLAPSIADAEAMVAAGERAAAEHGSVSGVGFTFRRSPAVAAVQRLVADGSIGALRHVDGRYWCDYAVDPDAPMSWRYRGGAGSGALADIGSHLVDLAEFLGGPVTSVRGTTFTTVTTTRPKPVGVVVGHAKSAVSDEREPVENEDLVSFTATLASGAIATLTASRISHGHANGLGFSVFCDRGAAVFDLERPAELLVSDDSAPAGLGGYRQVLVGPDHPYVAGGLAMDFPSVGHGQNDFFTFQCRAFLEQIAGTGGTPPLLPLSHGLHNLRVLDAVTRAASLPGVDVDVDA</sequence>
<dbReference type="Pfam" id="PF22725">
    <property type="entry name" value="GFO_IDH_MocA_C3"/>
    <property type="match status" value="1"/>
</dbReference>
<proteinExistence type="predicted"/>
<evidence type="ECO:0000259" key="3">
    <source>
        <dbReference type="Pfam" id="PF22725"/>
    </source>
</evidence>
<dbReference type="InterPro" id="IPR000683">
    <property type="entry name" value="Gfo/Idh/MocA-like_OxRdtase_N"/>
</dbReference>
<organism evidence="4 5">
    <name type="scientific">Quadrisphaera setariae</name>
    <dbReference type="NCBI Taxonomy" id="2593304"/>
    <lineage>
        <taxon>Bacteria</taxon>
        <taxon>Bacillati</taxon>
        <taxon>Actinomycetota</taxon>
        <taxon>Actinomycetes</taxon>
        <taxon>Kineosporiales</taxon>
        <taxon>Kineosporiaceae</taxon>
        <taxon>Quadrisphaera</taxon>
    </lineage>
</organism>
<protein>
    <submittedName>
        <fullName evidence="4">Gfo/Idh/MocA family oxidoreductase</fullName>
    </submittedName>
</protein>
<keyword evidence="1" id="KW-0560">Oxidoreductase</keyword>
<dbReference type="OrthoDB" id="179913at2"/>
<evidence type="ECO:0000313" key="5">
    <source>
        <dbReference type="Proteomes" id="UP000321234"/>
    </source>
</evidence>
<reference evidence="4 5" key="1">
    <citation type="submission" date="2019-07" db="EMBL/GenBank/DDBJ databases">
        <title>Quadrisphaera sp. strain DD2A genome sequencing and assembly.</title>
        <authorList>
            <person name="Kim I."/>
        </authorList>
    </citation>
    <scope>NUCLEOTIDE SEQUENCE [LARGE SCALE GENOMIC DNA]</scope>
    <source>
        <strain evidence="4 5">DD2A</strain>
    </source>
</reference>
<dbReference type="GO" id="GO:0000166">
    <property type="term" value="F:nucleotide binding"/>
    <property type="evidence" value="ECO:0007669"/>
    <property type="project" value="InterPro"/>
</dbReference>
<keyword evidence="5" id="KW-1185">Reference proteome</keyword>